<dbReference type="GO" id="GO:0000776">
    <property type="term" value="C:kinetochore"/>
    <property type="evidence" value="ECO:0007669"/>
    <property type="project" value="TreeGrafter"/>
</dbReference>
<evidence type="ECO:0000313" key="9">
    <source>
        <dbReference type="EMBL" id="WPH03256.1"/>
    </source>
</evidence>
<feature type="compositionally biased region" description="Polar residues" evidence="7">
    <location>
        <begin position="403"/>
        <end position="414"/>
    </location>
</feature>
<gene>
    <name evidence="9" type="ORF">R9X50_00613300</name>
</gene>
<comment type="subcellular location">
    <subcellularLocation>
        <location evidence="1">Cytoplasm</location>
        <location evidence="1">Cytoskeleton</location>
    </subcellularLocation>
</comment>
<dbReference type="GO" id="GO:0051642">
    <property type="term" value="P:centrosome localization"/>
    <property type="evidence" value="ECO:0007669"/>
    <property type="project" value="TreeGrafter"/>
</dbReference>
<keyword evidence="6" id="KW-0206">Cytoskeleton</keyword>
<evidence type="ECO:0000256" key="4">
    <source>
        <dbReference type="ARBA" id="ARBA00022701"/>
    </source>
</evidence>
<evidence type="ECO:0000259" key="8">
    <source>
        <dbReference type="Pfam" id="PF04880"/>
    </source>
</evidence>
<feature type="region of interest" description="Disordered" evidence="7">
    <location>
        <begin position="190"/>
        <end position="569"/>
    </location>
</feature>
<feature type="compositionally biased region" description="Polar residues" evidence="7">
    <location>
        <begin position="464"/>
        <end position="474"/>
    </location>
</feature>
<evidence type="ECO:0000256" key="3">
    <source>
        <dbReference type="ARBA" id="ARBA00022490"/>
    </source>
</evidence>
<keyword evidence="3" id="KW-0963">Cytoplasm</keyword>
<dbReference type="PANTHER" id="PTHR10921:SF1">
    <property type="entry name" value="NUCLEAR DISTRIBUTION PROTEIN NUDE HOMOLOG"/>
    <property type="match status" value="1"/>
</dbReference>
<evidence type="ECO:0000256" key="5">
    <source>
        <dbReference type="ARBA" id="ARBA00023054"/>
    </source>
</evidence>
<dbReference type="GO" id="GO:0008017">
    <property type="term" value="F:microtubule binding"/>
    <property type="evidence" value="ECO:0007669"/>
    <property type="project" value="InterPro"/>
</dbReference>
<accession>A0AAQ3RBF3</accession>
<dbReference type="GO" id="GO:0007059">
    <property type="term" value="P:chromosome segregation"/>
    <property type="evidence" value="ECO:0007669"/>
    <property type="project" value="TreeGrafter"/>
</dbReference>
<comment type="similarity">
    <text evidence="2">Belongs to the nudE family.</text>
</comment>
<keyword evidence="4" id="KW-0493">Microtubule</keyword>
<dbReference type="GO" id="GO:0005871">
    <property type="term" value="C:kinesin complex"/>
    <property type="evidence" value="ECO:0007669"/>
    <property type="project" value="TreeGrafter"/>
</dbReference>
<evidence type="ECO:0000256" key="7">
    <source>
        <dbReference type="SAM" id="MobiDB-lite"/>
    </source>
</evidence>
<dbReference type="GO" id="GO:0000132">
    <property type="term" value="P:establishment of mitotic spindle orientation"/>
    <property type="evidence" value="ECO:0007669"/>
    <property type="project" value="TreeGrafter"/>
</dbReference>
<proteinExistence type="inferred from homology"/>
<dbReference type="GO" id="GO:0005874">
    <property type="term" value="C:microtubule"/>
    <property type="evidence" value="ECO:0007669"/>
    <property type="project" value="UniProtKB-KW"/>
</dbReference>
<feature type="compositionally biased region" description="Polar residues" evidence="7">
    <location>
        <begin position="210"/>
        <end position="220"/>
    </location>
</feature>
<feature type="domain" description="NUDE" evidence="8">
    <location>
        <begin position="128"/>
        <end position="300"/>
    </location>
</feature>
<dbReference type="PANTHER" id="PTHR10921">
    <property type="entry name" value="NUCLEAR DISTRIBUTION PROTEIN NUDE HOMOLOG 1"/>
    <property type="match status" value="1"/>
</dbReference>
<sequence length="613" mass="67502">MSSSPLRPGASLTDELDYYKKQYEQLETDLADFQASSKELEEQLERDIEAAEKNERRLREQAEKLGFEVEEWKAKHKQAKAEANSAQNALQKEITTMRESNRAMQLKLRDIEVMNDDYERQARNTESSLEDLESKYNVAIERSVLLDEEMRIGEQEREALRIETQRLRDELGDLKVESEITQEKLRLAEATVDRLRSRKPSPLAVETLRTRSPGSEASGITASSPTASTPPPKSDTTSEAHNTPPSPPLSDAPLQSRLDSKPPTLRTRRSFVPEPSATPRPSLYGARTAPKHSRGNSITSSSTATSDARSMLSTGKLRLSSRPSFAPDRVPRSDSLYQIKQLRGRMQKIEERVHSARSKLPAPSNTTPRGSPRAASPRTVSVTGEFIPSSITIRRQSRVGGSLASSVHSSVIESQESDSDHRPTDRSTKRLSFGIPRPVSSVGTRDPERPTSVLDRPSSALDRPSTSSRQNNGSLAMRPPSRGGYISSTAGSNLSSRPPPSSGVPVRPRSSLGGSTMRGSTPHLPPPQTSPTRRQHRPSASVSELRRLAAETEDTQTSPTRRKTLERAGLGILPVSHKPLAPPALRRQVSGLGVGEMRPPPIRRKAEDVGETY</sequence>
<feature type="region of interest" description="Disordered" evidence="7">
    <location>
        <begin position="591"/>
        <end position="613"/>
    </location>
</feature>
<protein>
    <recommendedName>
        <fullName evidence="8">NUDE domain-containing protein</fullName>
    </recommendedName>
</protein>
<feature type="compositionally biased region" description="Low complexity" evidence="7">
    <location>
        <begin position="297"/>
        <end position="306"/>
    </location>
</feature>
<reference evidence="9 10" key="1">
    <citation type="submission" date="2023-11" db="EMBL/GenBank/DDBJ databases">
        <title>An acidophilic fungus is an integral part of prey digestion in a carnivorous sundew plant.</title>
        <authorList>
            <person name="Tsai I.J."/>
        </authorList>
    </citation>
    <scope>NUCLEOTIDE SEQUENCE [LARGE SCALE GENOMIC DNA]</scope>
    <source>
        <strain evidence="9">169a</strain>
    </source>
</reference>
<evidence type="ECO:0000313" key="10">
    <source>
        <dbReference type="Proteomes" id="UP001303373"/>
    </source>
</evidence>
<dbReference type="Gene3D" id="6.10.250.1080">
    <property type="match status" value="1"/>
</dbReference>
<feature type="compositionally biased region" description="Basic and acidic residues" evidence="7">
    <location>
        <begin position="604"/>
        <end position="613"/>
    </location>
</feature>
<evidence type="ECO:0000256" key="2">
    <source>
        <dbReference type="ARBA" id="ARBA00007429"/>
    </source>
</evidence>
<dbReference type="InterPro" id="IPR006964">
    <property type="entry name" value="NUDE_dom"/>
</dbReference>
<dbReference type="Proteomes" id="UP001303373">
    <property type="component" value="Chromosome 10"/>
</dbReference>
<evidence type="ECO:0000256" key="1">
    <source>
        <dbReference type="ARBA" id="ARBA00004245"/>
    </source>
</evidence>
<dbReference type="AlphaFoldDB" id="A0AAQ3RBF3"/>
<feature type="compositionally biased region" description="Basic and acidic residues" evidence="7">
    <location>
        <begin position="418"/>
        <end position="428"/>
    </location>
</feature>
<dbReference type="InterPro" id="IPR033494">
    <property type="entry name" value="NUDE"/>
</dbReference>
<dbReference type="GO" id="GO:0007020">
    <property type="term" value="P:microtubule nucleation"/>
    <property type="evidence" value="ECO:0007669"/>
    <property type="project" value="TreeGrafter"/>
</dbReference>
<dbReference type="GO" id="GO:0047496">
    <property type="term" value="P:vesicle transport along microtubule"/>
    <property type="evidence" value="ECO:0007669"/>
    <property type="project" value="TreeGrafter"/>
</dbReference>
<keyword evidence="10" id="KW-1185">Reference proteome</keyword>
<name>A0AAQ3RBF3_9PEZI</name>
<dbReference type="EMBL" id="CP138589">
    <property type="protein sequence ID" value="WPH03256.1"/>
    <property type="molecule type" value="Genomic_DNA"/>
</dbReference>
<keyword evidence="5" id="KW-0175">Coiled coil</keyword>
<evidence type="ECO:0000256" key="6">
    <source>
        <dbReference type="ARBA" id="ARBA00023212"/>
    </source>
</evidence>
<organism evidence="9 10">
    <name type="scientific">Acrodontium crateriforme</name>
    <dbReference type="NCBI Taxonomy" id="150365"/>
    <lineage>
        <taxon>Eukaryota</taxon>
        <taxon>Fungi</taxon>
        <taxon>Dikarya</taxon>
        <taxon>Ascomycota</taxon>
        <taxon>Pezizomycotina</taxon>
        <taxon>Dothideomycetes</taxon>
        <taxon>Dothideomycetidae</taxon>
        <taxon>Mycosphaerellales</taxon>
        <taxon>Teratosphaeriaceae</taxon>
        <taxon>Acrodontium</taxon>
    </lineage>
</organism>
<dbReference type="Pfam" id="PF04880">
    <property type="entry name" value="NUDE_C"/>
    <property type="match status" value="1"/>
</dbReference>